<sequence>MFLPSSHPVPVAPDNFASPSSDPADSVPVVPAPSLTLLDRDHSILAFNERVLNWAYRPEVPLIERLRYLCIVSSNLDEFFEVRAAPHLAAHTAGDRKGNYTIDSFNRLSEAAHALVARQYALYNDELMPTFAKEGIRVISHGERNAAQRKWVSEYYEREVRPLLIPVGLDPAHPFPQVANKSLNFIVRLSGKDAFGRENPIAIVKVPRVLPRMIAMPAKLSGGKKLFVALSSIVRAHLQSMFPGRVVGEFSQFRVTRHSDLAVDEEDVKNLRTALRQGLQHRHFGQAVRLEVSASCSDSLATFLLAQFDLPAQALFRVHGPVNLARLTQLIDLLDEPQLRFAPYQASYPISLSPGQSFFERLRAGDALIHQPFESFEGVLAFLREAAQDPQVLAIKQTIYRTGADSELMELLREAVRRGKEVTVVVELKARFDEEANISWAEMLESIGAQVVYGVVGLKTHAKMLLVTRREGKQMRRYGHLSTGNYNPRTAKLYTDISHLTADPQLTADMEAVFVHMASQSRLPKLNRMWVAPFDLHRNLIARIDALGAAAARGVSSRIVAKMNALTDEPLIAAVVAAGRKGVKIDLIVRGGCTLPAQVPGLTDNIRVRSVIGRFLEHSRVFYFREGEEEALYLSSADWMNRNMLRRIELAWPVTDPVLRQRLIDECLVAYLHDGRDAWDLGPDGIYRRVDHDTHRGEEGAPRAVQAHGAQTALMVRYSSRGRGRVDTRG</sequence>
<dbReference type="Gene3D" id="1.20.58.310">
    <property type="entry name" value="Polyphosphate kinase N-terminal domain"/>
    <property type="match status" value="1"/>
</dbReference>
<feature type="region of interest" description="Disordered" evidence="8">
    <location>
        <begin position="1"/>
        <end position="27"/>
    </location>
</feature>
<organism evidence="13 14">
    <name type="scientific">Variovorax defluvii</name>
    <dbReference type="NCBI Taxonomy" id="913761"/>
    <lineage>
        <taxon>Bacteria</taxon>
        <taxon>Pseudomonadati</taxon>
        <taxon>Pseudomonadota</taxon>
        <taxon>Betaproteobacteria</taxon>
        <taxon>Burkholderiales</taxon>
        <taxon>Comamonadaceae</taxon>
        <taxon>Variovorax</taxon>
    </lineage>
</organism>
<keyword evidence="3 6" id="KW-0547">Nucleotide-binding</keyword>
<dbReference type="NCBIfam" id="TIGR03705">
    <property type="entry name" value="poly_P_kin"/>
    <property type="match status" value="1"/>
</dbReference>
<evidence type="ECO:0000259" key="11">
    <source>
        <dbReference type="Pfam" id="PF13090"/>
    </source>
</evidence>
<evidence type="ECO:0000256" key="1">
    <source>
        <dbReference type="ARBA" id="ARBA00022553"/>
    </source>
</evidence>
<dbReference type="Gene3D" id="3.30.1840.10">
    <property type="entry name" value="Polyphosphate kinase middle domain"/>
    <property type="match status" value="1"/>
</dbReference>
<evidence type="ECO:0000259" key="9">
    <source>
        <dbReference type="Pfam" id="PF02503"/>
    </source>
</evidence>
<comment type="similarity">
    <text evidence="6 7">Belongs to the polyphosphate kinase 1 (PPK1) family.</text>
</comment>
<evidence type="ECO:0000256" key="6">
    <source>
        <dbReference type="HAMAP-Rule" id="MF_00347"/>
    </source>
</evidence>
<dbReference type="InterPro" id="IPR036830">
    <property type="entry name" value="PP_kinase_middle_dom_sf"/>
</dbReference>
<dbReference type="InterPro" id="IPR041108">
    <property type="entry name" value="PP_kinase_C_1"/>
</dbReference>
<evidence type="ECO:0000313" key="13">
    <source>
        <dbReference type="EMBL" id="GAA4342345.1"/>
    </source>
</evidence>
<keyword evidence="6" id="KW-0479">Metal-binding</keyword>
<dbReference type="Pfam" id="PF13089">
    <property type="entry name" value="PP_kinase_N"/>
    <property type="match status" value="1"/>
</dbReference>
<dbReference type="SUPFAM" id="SSF143724">
    <property type="entry name" value="PHP14-like"/>
    <property type="match status" value="1"/>
</dbReference>
<evidence type="ECO:0000313" key="14">
    <source>
        <dbReference type="Proteomes" id="UP001500975"/>
    </source>
</evidence>
<evidence type="ECO:0000256" key="2">
    <source>
        <dbReference type="ARBA" id="ARBA00022679"/>
    </source>
</evidence>
<reference evidence="14" key="1">
    <citation type="journal article" date="2019" name="Int. J. Syst. Evol. Microbiol.">
        <title>The Global Catalogue of Microorganisms (GCM) 10K type strain sequencing project: providing services to taxonomists for standard genome sequencing and annotation.</title>
        <authorList>
            <consortium name="The Broad Institute Genomics Platform"/>
            <consortium name="The Broad Institute Genome Sequencing Center for Infectious Disease"/>
            <person name="Wu L."/>
            <person name="Ma J."/>
        </authorList>
    </citation>
    <scope>NUCLEOTIDE SEQUENCE [LARGE SCALE GENOMIC DNA]</scope>
    <source>
        <strain evidence="14">JCM 17804</strain>
    </source>
</reference>
<feature type="compositionally biased region" description="Low complexity" evidence="8">
    <location>
        <begin position="17"/>
        <end position="27"/>
    </location>
</feature>
<keyword evidence="2 6" id="KW-0808">Transferase</keyword>
<dbReference type="Pfam" id="PF13090">
    <property type="entry name" value="PP_kinase_C"/>
    <property type="match status" value="1"/>
</dbReference>
<dbReference type="EMBL" id="BAABGJ010000020">
    <property type="protein sequence ID" value="GAA4342345.1"/>
    <property type="molecule type" value="Genomic_DNA"/>
</dbReference>
<feature type="domain" description="Polyphosphate kinase C-terminal" evidence="12">
    <location>
        <begin position="358"/>
        <end position="521"/>
    </location>
</feature>
<keyword evidence="6" id="KW-0460">Magnesium</keyword>
<keyword evidence="1 6" id="KW-0597">Phosphoprotein</keyword>
<dbReference type="CDD" id="cd09168">
    <property type="entry name" value="PLDc_PaPPK1_C2_like"/>
    <property type="match status" value="1"/>
</dbReference>
<gene>
    <name evidence="13" type="primary">ppk1</name>
    <name evidence="6" type="synonym">ppk</name>
    <name evidence="13" type="ORF">GCM10023165_24000</name>
</gene>
<dbReference type="GO" id="GO:0016301">
    <property type="term" value="F:kinase activity"/>
    <property type="evidence" value="ECO:0007669"/>
    <property type="project" value="UniProtKB-KW"/>
</dbReference>
<feature type="binding site" evidence="6">
    <location>
        <position position="401"/>
    </location>
    <ligand>
        <name>Mg(2+)</name>
        <dbReference type="ChEBI" id="CHEBI:18420"/>
    </ligand>
</feature>
<dbReference type="InterPro" id="IPR036832">
    <property type="entry name" value="PPK_N_dom_sf"/>
</dbReference>
<dbReference type="InterPro" id="IPR025200">
    <property type="entry name" value="PPK_C_dom2"/>
</dbReference>
<dbReference type="InterPro" id="IPR003414">
    <property type="entry name" value="PP_kinase"/>
</dbReference>
<dbReference type="InterPro" id="IPR024953">
    <property type="entry name" value="PP_kinase_middle"/>
</dbReference>
<dbReference type="Pfam" id="PF17941">
    <property type="entry name" value="PP_kinase_C_1"/>
    <property type="match status" value="1"/>
</dbReference>
<feature type="binding site" evidence="6">
    <location>
        <position position="494"/>
    </location>
    <ligand>
        <name>ATP</name>
        <dbReference type="ChEBI" id="CHEBI:30616"/>
    </ligand>
</feature>
<feature type="binding site" evidence="6">
    <location>
        <position position="431"/>
    </location>
    <ligand>
        <name>Mg(2+)</name>
        <dbReference type="ChEBI" id="CHEBI:18420"/>
    </ligand>
</feature>
<comment type="function">
    <text evidence="6 7">Catalyzes the reversible transfer of the terminal phosphate of ATP to form a long-chain polyphosphate (polyP).</text>
</comment>
<dbReference type="NCBIfam" id="NF003921">
    <property type="entry name" value="PRK05443.2-2"/>
    <property type="match status" value="1"/>
</dbReference>
<accession>A0ABP8HPS9</accession>
<feature type="binding site" evidence="6">
    <location>
        <position position="75"/>
    </location>
    <ligand>
        <name>ATP</name>
        <dbReference type="ChEBI" id="CHEBI:30616"/>
    </ligand>
</feature>
<dbReference type="Proteomes" id="UP001500975">
    <property type="component" value="Unassembled WGS sequence"/>
</dbReference>
<comment type="catalytic activity">
    <reaction evidence="6 7">
        <text>[phosphate](n) + ATP = [phosphate](n+1) + ADP</text>
        <dbReference type="Rhea" id="RHEA:19573"/>
        <dbReference type="Rhea" id="RHEA-COMP:9859"/>
        <dbReference type="Rhea" id="RHEA-COMP:14280"/>
        <dbReference type="ChEBI" id="CHEBI:16838"/>
        <dbReference type="ChEBI" id="CHEBI:30616"/>
        <dbReference type="ChEBI" id="CHEBI:456216"/>
        <dbReference type="EC" id="2.7.4.1"/>
    </reaction>
</comment>
<feature type="domain" description="Polyphosphate kinase C-terminal" evidence="11">
    <location>
        <begin position="530"/>
        <end position="694"/>
    </location>
</feature>
<comment type="caution">
    <text evidence="13">The sequence shown here is derived from an EMBL/GenBank/DDBJ whole genome shotgun (WGS) entry which is preliminary data.</text>
</comment>
<comment type="cofactor">
    <cofactor evidence="6">
        <name>Mg(2+)</name>
        <dbReference type="ChEBI" id="CHEBI:18420"/>
    </cofactor>
</comment>
<evidence type="ECO:0000256" key="7">
    <source>
        <dbReference type="RuleBase" id="RU003800"/>
    </source>
</evidence>
<dbReference type="RefSeq" id="WP_345538078.1">
    <property type="nucleotide sequence ID" value="NZ_BAABGJ010000020.1"/>
</dbReference>
<dbReference type="SUPFAM" id="SSF56024">
    <property type="entry name" value="Phospholipase D/nuclease"/>
    <property type="match status" value="2"/>
</dbReference>
<evidence type="ECO:0000259" key="10">
    <source>
        <dbReference type="Pfam" id="PF13089"/>
    </source>
</evidence>
<dbReference type="SUPFAM" id="SSF140356">
    <property type="entry name" value="PPK N-terminal domain-like"/>
    <property type="match status" value="1"/>
</dbReference>
<evidence type="ECO:0000256" key="3">
    <source>
        <dbReference type="ARBA" id="ARBA00022741"/>
    </source>
</evidence>
<feature type="binding site" evidence="6">
    <location>
        <position position="618"/>
    </location>
    <ligand>
        <name>ATP</name>
        <dbReference type="ChEBI" id="CHEBI:30616"/>
    </ligand>
</feature>
<dbReference type="InterPro" id="IPR025198">
    <property type="entry name" value="PPK_N_dom"/>
</dbReference>
<proteinExistence type="inferred from homology"/>
<feature type="active site" description="Phosphohistidine intermediate" evidence="6">
    <location>
        <position position="461"/>
    </location>
</feature>
<protein>
    <recommendedName>
        <fullName evidence="6 7">Polyphosphate kinase</fullName>
        <ecNumber evidence="6 7">2.7.4.1</ecNumber>
    </recommendedName>
    <alternativeName>
        <fullName evidence="6">ATP-polyphosphate phosphotransferase</fullName>
    </alternativeName>
    <alternativeName>
        <fullName evidence="6">Polyphosphoric acid kinase</fullName>
    </alternativeName>
</protein>
<keyword evidence="14" id="KW-1185">Reference proteome</keyword>
<dbReference type="Gene3D" id="3.30.870.10">
    <property type="entry name" value="Endonuclease Chain A"/>
    <property type="match status" value="2"/>
</dbReference>
<dbReference type="NCBIfam" id="NF003918">
    <property type="entry name" value="PRK05443.1-2"/>
    <property type="match status" value="1"/>
</dbReference>
<dbReference type="EC" id="2.7.4.1" evidence="6 7"/>
<evidence type="ECO:0000259" key="12">
    <source>
        <dbReference type="Pfam" id="PF17941"/>
    </source>
</evidence>
<dbReference type="HAMAP" id="MF_00347">
    <property type="entry name" value="Polyphosphate_kinase"/>
    <property type="match status" value="1"/>
</dbReference>
<name>A0ABP8HPS9_9BURK</name>
<feature type="domain" description="Polyphosphate kinase middle" evidence="9">
    <location>
        <begin position="148"/>
        <end position="330"/>
    </location>
</feature>
<feature type="binding site" evidence="6">
    <location>
        <position position="590"/>
    </location>
    <ligand>
        <name>ATP</name>
        <dbReference type="ChEBI" id="CHEBI:30616"/>
    </ligand>
</feature>
<dbReference type="Pfam" id="PF02503">
    <property type="entry name" value="PP_kinase"/>
    <property type="match status" value="1"/>
</dbReference>
<keyword evidence="4 6" id="KW-0418">Kinase</keyword>
<comment type="PTM">
    <text evidence="6 7">An intermediate of this reaction is the autophosphorylated ppk in which a phosphate is covalently linked to a histidine residue through a N-P bond.</text>
</comment>
<dbReference type="PIRSF" id="PIRSF015589">
    <property type="entry name" value="PP_kinase"/>
    <property type="match status" value="1"/>
</dbReference>
<dbReference type="PANTHER" id="PTHR30218">
    <property type="entry name" value="POLYPHOSPHATE KINASE"/>
    <property type="match status" value="1"/>
</dbReference>
<evidence type="ECO:0000256" key="8">
    <source>
        <dbReference type="SAM" id="MobiDB-lite"/>
    </source>
</evidence>
<evidence type="ECO:0000256" key="5">
    <source>
        <dbReference type="ARBA" id="ARBA00022840"/>
    </source>
</evidence>
<dbReference type="PANTHER" id="PTHR30218:SF0">
    <property type="entry name" value="POLYPHOSPHATE KINASE"/>
    <property type="match status" value="1"/>
</dbReference>
<evidence type="ECO:0000256" key="4">
    <source>
        <dbReference type="ARBA" id="ARBA00022777"/>
    </source>
</evidence>
<feature type="domain" description="Polyphosphate kinase N-terminal" evidence="10">
    <location>
        <begin position="38"/>
        <end position="138"/>
    </location>
</feature>
<keyword evidence="5 6" id="KW-0067">ATP-binding</keyword>